<proteinExistence type="inferred from homology"/>
<dbReference type="Proteomes" id="UP000765509">
    <property type="component" value="Unassembled WGS sequence"/>
</dbReference>
<dbReference type="CDD" id="cd11525">
    <property type="entry name" value="SYLF_SH3YL1_like"/>
    <property type="match status" value="1"/>
</dbReference>
<evidence type="ECO:0000256" key="4">
    <source>
        <dbReference type="SAM" id="MobiDB-lite"/>
    </source>
</evidence>
<gene>
    <name evidence="6" type="ORF">O181_050014</name>
</gene>
<dbReference type="OrthoDB" id="443981at2759"/>
<dbReference type="InterPro" id="IPR007461">
    <property type="entry name" value="Ysc84_actin-binding"/>
</dbReference>
<dbReference type="AlphaFoldDB" id="A0A9Q3DW20"/>
<feature type="compositionally biased region" description="Polar residues" evidence="4">
    <location>
        <begin position="278"/>
        <end position="289"/>
    </location>
</feature>
<evidence type="ECO:0000256" key="2">
    <source>
        <dbReference type="ARBA" id="ARBA00022443"/>
    </source>
</evidence>
<keyword evidence="2 3" id="KW-0728">SH3 domain</keyword>
<dbReference type="PRINTS" id="PR00452">
    <property type="entry name" value="SH3DOMAIN"/>
</dbReference>
<comment type="caution">
    <text evidence="6">The sequence shown here is derived from an EMBL/GenBank/DDBJ whole genome shotgun (WGS) entry which is preliminary data.</text>
</comment>
<dbReference type="PRINTS" id="PR00499">
    <property type="entry name" value="P67PHOX"/>
</dbReference>
<dbReference type="Pfam" id="PF04366">
    <property type="entry name" value="Ysc84"/>
    <property type="match status" value="1"/>
</dbReference>
<dbReference type="SMART" id="SM00326">
    <property type="entry name" value="SH3"/>
    <property type="match status" value="1"/>
</dbReference>
<feature type="compositionally biased region" description="Polar residues" evidence="4">
    <location>
        <begin position="428"/>
        <end position="447"/>
    </location>
</feature>
<dbReference type="GO" id="GO:0051017">
    <property type="term" value="P:actin filament bundle assembly"/>
    <property type="evidence" value="ECO:0007669"/>
    <property type="project" value="TreeGrafter"/>
</dbReference>
<dbReference type="PANTHER" id="PTHR15629">
    <property type="entry name" value="SH3YL1 PROTEIN"/>
    <property type="match status" value="1"/>
</dbReference>
<dbReference type="InterPro" id="IPR033643">
    <property type="entry name" value="SYLF_SH3YL1-like"/>
</dbReference>
<feature type="region of interest" description="Disordered" evidence="4">
    <location>
        <begin position="232"/>
        <end position="327"/>
    </location>
</feature>
<evidence type="ECO:0000256" key="1">
    <source>
        <dbReference type="ARBA" id="ARBA00007761"/>
    </source>
</evidence>
<dbReference type="Pfam" id="PF00018">
    <property type="entry name" value="SH3_1"/>
    <property type="match status" value="1"/>
</dbReference>
<feature type="region of interest" description="Disordered" evidence="4">
    <location>
        <begin position="414"/>
        <end position="447"/>
    </location>
</feature>
<organism evidence="6 7">
    <name type="scientific">Austropuccinia psidii MF-1</name>
    <dbReference type="NCBI Taxonomy" id="1389203"/>
    <lineage>
        <taxon>Eukaryota</taxon>
        <taxon>Fungi</taxon>
        <taxon>Dikarya</taxon>
        <taxon>Basidiomycota</taxon>
        <taxon>Pucciniomycotina</taxon>
        <taxon>Pucciniomycetes</taxon>
        <taxon>Pucciniales</taxon>
        <taxon>Sphaerophragmiaceae</taxon>
        <taxon>Austropuccinia</taxon>
    </lineage>
</organism>
<accession>A0A9Q3DW20</accession>
<feature type="compositionally biased region" description="Polar residues" evidence="4">
    <location>
        <begin position="232"/>
        <end position="263"/>
    </location>
</feature>
<evidence type="ECO:0000259" key="5">
    <source>
        <dbReference type="PROSITE" id="PS50002"/>
    </source>
</evidence>
<dbReference type="Gene3D" id="2.30.30.40">
    <property type="entry name" value="SH3 Domains"/>
    <property type="match status" value="1"/>
</dbReference>
<evidence type="ECO:0000313" key="6">
    <source>
        <dbReference type="EMBL" id="MBW0510299.1"/>
    </source>
</evidence>
<name>A0A9Q3DW20_9BASI</name>
<feature type="domain" description="SH3" evidence="5">
    <location>
        <begin position="546"/>
        <end position="605"/>
    </location>
</feature>
<dbReference type="InterPro" id="IPR001452">
    <property type="entry name" value="SH3_domain"/>
</dbReference>
<comment type="similarity">
    <text evidence="1">Belongs to the SH3YL1 family.</text>
</comment>
<dbReference type="GO" id="GO:0035091">
    <property type="term" value="F:phosphatidylinositol binding"/>
    <property type="evidence" value="ECO:0007669"/>
    <property type="project" value="TreeGrafter"/>
</dbReference>
<dbReference type="EMBL" id="AVOT02021467">
    <property type="protein sequence ID" value="MBW0510299.1"/>
    <property type="molecule type" value="Genomic_DNA"/>
</dbReference>
<dbReference type="InterPro" id="IPR051702">
    <property type="entry name" value="SH3_domain_YSC84-like"/>
</dbReference>
<dbReference type="PROSITE" id="PS50002">
    <property type="entry name" value="SH3"/>
    <property type="match status" value="1"/>
</dbReference>
<dbReference type="GO" id="GO:0051666">
    <property type="term" value="P:actin cortical patch localization"/>
    <property type="evidence" value="ECO:0007669"/>
    <property type="project" value="TreeGrafter"/>
</dbReference>
<keyword evidence="7" id="KW-1185">Reference proteome</keyword>
<protein>
    <recommendedName>
        <fullName evidence="5">SH3 domain-containing protein</fullName>
    </recommendedName>
</protein>
<dbReference type="SUPFAM" id="SSF50044">
    <property type="entry name" value="SH3-domain"/>
    <property type="match status" value="1"/>
</dbReference>
<dbReference type="GO" id="GO:0030479">
    <property type="term" value="C:actin cortical patch"/>
    <property type="evidence" value="ECO:0007669"/>
    <property type="project" value="TreeGrafter"/>
</dbReference>
<reference evidence="6" key="1">
    <citation type="submission" date="2021-03" db="EMBL/GenBank/DDBJ databases">
        <title>Draft genome sequence of rust myrtle Austropuccinia psidii MF-1, a brazilian biotype.</title>
        <authorList>
            <person name="Quecine M.C."/>
            <person name="Pachon D.M.R."/>
            <person name="Bonatelli M.L."/>
            <person name="Correr F.H."/>
            <person name="Franceschini L.M."/>
            <person name="Leite T.F."/>
            <person name="Margarido G.R.A."/>
            <person name="Almeida C.A."/>
            <person name="Ferrarezi J.A."/>
            <person name="Labate C.A."/>
        </authorList>
    </citation>
    <scope>NUCLEOTIDE SEQUENCE</scope>
    <source>
        <strain evidence="6">MF-1</strain>
    </source>
</reference>
<dbReference type="GO" id="GO:0051015">
    <property type="term" value="F:actin filament binding"/>
    <property type="evidence" value="ECO:0007669"/>
    <property type="project" value="TreeGrafter"/>
</dbReference>
<evidence type="ECO:0000313" key="7">
    <source>
        <dbReference type="Proteomes" id="UP000765509"/>
    </source>
</evidence>
<dbReference type="InterPro" id="IPR036028">
    <property type="entry name" value="SH3-like_dom_sf"/>
</dbReference>
<sequence>MRIANPLPTSLPLEVRKANKIFKSFANPTTPLDGLIPSHVLKSAYGFAIFSVLKAGFVMSLRAGTGIVIARLSTGHWSAPSAIGIGGMGFGGQIGAEVAEFILVLNSKAALRQFMSAGSITLGGNASVALGPIGRNAEGSGSLNSKGKLAAMYSYSKTKGAFAGISLEGSLIFERQDCNTKTYGNHVTSTQILSGQIDPPPWANELLETLSIRTGNFTQYVNKPSSASFSDLTLNNQPFPSSSTNPFQLESPHSVNQFGQPSPTRLGPPVCSPEHYSFGSSNPLASRVSSPAPKHKTKQSFNLSPWRKNSDRKNRSLNQTSRTAPVPDWAQSHIFPTNLNQEPFVKPINSWFPEQISEASDKNIEGKSFQHLNKKHEDDQLSLSSIGTDLDDLSDSLKSYIDSHSVPKALSYRASLGNDKSPPIQPKLSKSTCSTNVPQTLTDSDGNQTSGFIDDLISFDQIPSFGPSDLFQSSSTVLTSQPKPHASDNSSDILYNDTTFGLVPDNSCNGGKTRLQTISSKTSNSEDFLVGMRMPSVVGTKVGVARFLGQAVAVYDFKSSEPGDLSFKKGDSINILEKVDQDWLLGSIGLRRGIFPLNRVKIEKN</sequence>
<dbReference type="PANTHER" id="PTHR15629:SF2">
    <property type="entry name" value="SH3 DOMAIN-CONTAINING YSC84-LIKE PROTEIN 1"/>
    <property type="match status" value="1"/>
</dbReference>
<evidence type="ECO:0000256" key="3">
    <source>
        <dbReference type="PROSITE-ProRule" id="PRU00192"/>
    </source>
</evidence>